<dbReference type="HOGENOM" id="CLU_012888_0_0_1"/>
<dbReference type="Pfam" id="PF10645">
    <property type="entry name" value="Carb_bind"/>
    <property type="match status" value="1"/>
</dbReference>
<keyword evidence="3" id="KW-1185">Reference proteome</keyword>
<dbReference type="RefSeq" id="XP_016211045.1">
    <property type="nucleotide sequence ID" value="XM_016361225.1"/>
</dbReference>
<dbReference type="GO" id="GO:0030246">
    <property type="term" value="F:carbohydrate binding"/>
    <property type="evidence" value="ECO:0007669"/>
    <property type="project" value="InterPro"/>
</dbReference>
<sequence>MTFSKYLCTLVKLLFFKRHLESSYGFQDMCVYKMVFMKKLLALFSLLWTYVQCWPQRDPGPLQVCGDAFYQKSEYTCYEGDFLCPVIDGAPTLPCGQDCYNSSMYSCIGGRLTLIQTKSDHSCDNSSNQFHISQPPYDNYFYSDCHTAAQVVVSSPVNGSNLTLISPRLIVAWPGGNSGIAAFWKPENGVNGTLKIELDNQTSSTGALSPIYNSTGKSSYPTVGISGFLKFNSTAVLSVAILGGIRTIRDFTEGPSILVPEIQNATKYDLIDNGTLILQRLWLDNLTTTSLSFTPLLPGSISLSGNVATFEAGRYLFTATYDYPQLSQLSAKEALRNASWDLITQDPDQTSSLSFFSYKSKLLAGAWRFLTYFGRDSMLTLLLMQPVLSEGEGGAIEAVIASVLERINRTDGSACHEETIGDYATYLNEKDNITSTQPQCDYKMIDTDYYLPVLIKNYFVDTPTGVNRSTPFFQTMATSDFGNGNLTYADLALINAEKIMNTSAAFAADGGQVRENLIHLKAGQLVGQWRDSTYGIGGGRVPFDVNTALVPAALRSISTLASHGYFPTHPEWNRTAALYAQTWEDETLQFFEISIPREDAIDLVQNYTTQSNFSGPSNTGNITTTVNFYGLALDGNNNQSLVKVMNTDDCFRHFLLNTTNQTQLSRFLSSTADHVLQPFPVGLSTPVGLLIANPAYGGDPVYAQNFTNNAYQGTVVWSWQMAMMAAGLERQLYRCRESADLPDFCADIPLRTKISTAYNHLWDLIEANKDQLSEEMWTWVYENDEFVLTQLGDLPPAPGATYTESDVRQLWSLTFLSVTRNKNLT</sequence>
<name>A0A0D1XG57_9PEZI</name>
<organism evidence="2 3">
    <name type="scientific">Verruconis gallopava</name>
    <dbReference type="NCBI Taxonomy" id="253628"/>
    <lineage>
        <taxon>Eukaryota</taxon>
        <taxon>Fungi</taxon>
        <taxon>Dikarya</taxon>
        <taxon>Ascomycota</taxon>
        <taxon>Pezizomycotina</taxon>
        <taxon>Dothideomycetes</taxon>
        <taxon>Pleosporomycetidae</taxon>
        <taxon>Venturiales</taxon>
        <taxon>Sympoventuriaceae</taxon>
        <taxon>Verruconis</taxon>
    </lineage>
</organism>
<accession>A0A0D1XG57</accession>
<reference evidence="2 3" key="1">
    <citation type="submission" date="2015-01" db="EMBL/GenBank/DDBJ databases">
        <title>The Genome Sequence of Ochroconis gallopava CBS43764.</title>
        <authorList>
            <consortium name="The Broad Institute Genomics Platform"/>
            <person name="Cuomo C."/>
            <person name="de Hoog S."/>
            <person name="Gorbushina A."/>
            <person name="Stielow B."/>
            <person name="Teixiera M."/>
            <person name="Abouelleil A."/>
            <person name="Chapman S.B."/>
            <person name="Priest M."/>
            <person name="Young S.K."/>
            <person name="Wortman J."/>
            <person name="Nusbaum C."/>
            <person name="Birren B."/>
        </authorList>
    </citation>
    <scope>NUCLEOTIDE SEQUENCE [LARGE SCALE GENOMIC DNA]</scope>
    <source>
        <strain evidence="2 3">CBS 43764</strain>
    </source>
</reference>
<evidence type="ECO:0000313" key="2">
    <source>
        <dbReference type="EMBL" id="KIW01176.1"/>
    </source>
</evidence>
<gene>
    <name evidence="2" type="ORF">PV09_07460</name>
</gene>
<feature type="domain" description="Endo-1,3(4)-beta-glucanase 1 carbohydrate binding" evidence="1">
    <location>
        <begin position="65"/>
        <end position="112"/>
    </location>
</feature>
<dbReference type="InParanoid" id="A0A0D1XG57"/>
<dbReference type="AlphaFoldDB" id="A0A0D1XG57"/>
<dbReference type="EMBL" id="KN847557">
    <property type="protein sequence ID" value="KIW01176.1"/>
    <property type="molecule type" value="Genomic_DNA"/>
</dbReference>
<proteinExistence type="predicted"/>
<dbReference type="Proteomes" id="UP000053259">
    <property type="component" value="Unassembled WGS sequence"/>
</dbReference>
<evidence type="ECO:0000259" key="1">
    <source>
        <dbReference type="Pfam" id="PF10645"/>
    </source>
</evidence>
<dbReference type="GeneID" id="27315433"/>
<protein>
    <recommendedName>
        <fullName evidence="1">Endo-1,3(4)-beta-glucanase 1 carbohydrate binding domain-containing protein</fullName>
    </recommendedName>
</protein>
<dbReference type="OrthoDB" id="2591256at2759"/>
<dbReference type="InterPro" id="IPR018909">
    <property type="entry name" value="Eng1_septum"/>
</dbReference>
<evidence type="ECO:0000313" key="3">
    <source>
        <dbReference type="Proteomes" id="UP000053259"/>
    </source>
</evidence>
<dbReference type="VEuPathDB" id="FungiDB:PV09_07460"/>